<dbReference type="InParanoid" id="G2X4T3"/>
<dbReference type="EMBL" id="DS572703">
    <property type="protein sequence ID" value="EGY23727.1"/>
    <property type="molecule type" value="Genomic_DNA"/>
</dbReference>
<keyword evidence="2" id="KW-1185">Reference proteome</keyword>
<dbReference type="AlphaFoldDB" id="G2X4T3"/>
<organism evidence="1 2">
    <name type="scientific">Verticillium dahliae (strain VdLs.17 / ATCC MYA-4575 / FGSC 10137)</name>
    <name type="common">Verticillium wilt</name>
    <dbReference type="NCBI Taxonomy" id="498257"/>
    <lineage>
        <taxon>Eukaryota</taxon>
        <taxon>Fungi</taxon>
        <taxon>Dikarya</taxon>
        <taxon>Ascomycota</taxon>
        <taxon>Pezizomycotina</taxon>
        <taxon>Sordariomycetes</taxon>
        <taxon>Hypocreomycetidae</taxon>
        <taxon>Glomerellales</taxon>
        <taxon>Plectosphaerellaceae</taxon>
        <taxon>Verticillium</taxon>
    </lineage>
</organism>
<dbReference type="KEGG" id="vda:VDAG_05165"/>
<proteinExistence type="predicted"/>
<dbReference type="Proteomes" id="UP000001611">
    <property type="component" value="Chromosome 4"/>
</dbReference>
<evidence type="ECO:0000313" key="2">
    <source>
        <dbReference type="Proteomes" id="UP000001611"/>
    </source>
</evidence>
<name>G2X4T3_VERDV</name>
<gene>
    <name evidence="1" type="ORF">VDAG_05165</name>
</gene>
<dbReference type="HOGENOM" id="CLU_1497345_0_0_1"/>
<dbReference type="RefSeq" id="XP_009653196.1">
    <property type="nucleotide sequence ID" value="XM_009654901.1"/>
</dbReference>
<sequence length="180" mass="20801">MTRFSKGHRGDVFYIFSRLPMLILKSQDAEIRDLLSWIPELAEKVVCADIHAILSNIKALAGQVVCYSADFKHADGRSNLMVLPGSLLPRESQNLVDLWYSNEQVAVILREWAEEKKVSHSTYKTVRANNHLAPCWWAIKSGRQDHHFHCFTKAKAWKPRNNWRKHAISYSARVAMRRDS</sequence>
<evidence type="ECO:0000313" key="1">
    <source>
        <dbReference type="EMBL" id="EGY23727.1"/>
    </source>
</evidence>
<reference evidence="1 2" key="1">
    <citation type="submission" date="2008-03" db="EMBL/GenBank/DDBJ databases">
        <title>The Genome Sequence of Verticillium dahliae VdLs.17.</title>
        <authorList>
            <consortium name="The Broad Institute Genome Sequencing Platform"/>
            <person name="Ma L.-J.J."/>
            <person name="Klosterman S.J."/>
            <person name="Subbarao K."/>
            <person name="Dobinson K."/>
            <person name="Veronese P."/>
            <person name="Kang S."/>
            <person name="Gold S.E."/>
            <person name="Young S."/>
            <person name="Jaffe D."/>
            <person name="Gnerre S."/>
            <person name="Berlin A."/>
            <person name="Heiman D."/>
            <person name="Hepburn T."/>
            <person name="Sykes S."/>
            <person name="Alvarado L."/>
            <person name="Kodira C.D."/>
            <person name="Lander E."/>
            <person name="Galagan J."/>
            <person name="Nusbaum C."/>
            <person name="Birren B."/>
        </authorList>
    </citation>
    <scope>NUCLEOTIDE SEQUENCE [LARGE SCALE GENOMIC DNA]</scope>
    <source>
        <strain evidence="2">VdLs.17 / ATCC MYA-4575 / FGSC 10137</strain>
    </source>
</reference>
<accession>G2X4T3</accession>
<dbReference type="GeneID" id="20706628"/>
<protein>
    <submittedName>
        <fullName evidence="1">Uncharacterized protein</fullName>
    </submittedName>
</protein>